<dbReference type="RefSeq" id="WP_282010451.1">
    <property type="nucleotide sequence ID" value="NZ_OX336137.1"/>
</dbReference>
<reference evidence="2 3" key="1">
    <citation type="submission" date="2022-09" db="EMBL/GenBank/DDBJ databases">
        <authorList>
            <person name="Kop L."/>
        </authorList>
    </citation>
    <scope>NUCLEOTIDE SEQUENCE [LARGE SCALE GENOMIC DNA]</scope>
    <source>
        <strain evidence="2 3">347</strain>
    </source>
</reference>
<evidence type="ECO:0000313" key="2">
    <source>
        <dbReference type="EMBL" id="CAI2717514.1"/>
    </source>
</evidence>
<dbReference type="InterPro" id="IPR027417">
    <property type="entry name" value="P-loop_NTPase"/>
</dbReference>
<sequence length="218" mass="23190">MQIISLIAQKGGTGKTTLSLSLAVAAHQAGRTVAIIDLDPQASATNWADRREEGAPVAISAQASRLQSVIDTARKNGVDMLIIDTPPKSESASLAAARAADLILVPCRPQIYDLETIPATKEIINLAGDTPALVVLNAVPPQGRRHEESVQVIQNMGLPVASKYFVQRAAFGDAPNAGLTALEYDPDGKAASEIRELYRMVSHMLDTQVSEDKIKTAI</sequence>
<gene>
    <name evidence="2" type="ORF">NSPWAT_0655</name>
</gene>
<evidence type="ECO:0000313" key="3">
    <source>
        <dbReference type="Proteomes" id="UP001157733"/>
    </source>
</evidence>
<dbReference type="EMBL" id="OX336137">
    <property type="protein sequence ID" value="CAI2717514.1"/>
    <property type="molecule type" value="Genomic_DNA"/>
</dbReference>
<organism evidence="2 3">
    <name type="scientific">Nitrospina watsonii</name>
    <dbReference type="NCBI Taxonomy" id="1323948"/>
    <lineage>
        <taxon>Bacteria</taxon>
        <taxon>Pseudomonadati</taxon>
        <taxon>Nitrospinota/Tectimicrobiota group</taxon>
        <taxon>Nitrospinota</taxon>
        <taxon>Nitrospinia</taxon>
        <taxon>Nitrospinales</taxon>
        <taxon>Nitrospinaceae</taxon>
        <taxon>Nitrospina</taxon>
    </lineage>
</organism>
<dbReference type="CDD" id="cd02042">
    <property type="entry name" value="ParAB_family"/>
    <property type="match status" value="1"/>
</dbReference>
<dbReference type="InterPro" id="IPR050678">
    <property type="entry name" value="DNA_Partitioning_ATPase"/>
</dbReference>
<accession>A0ABM9HBD3</accession>
<dbReference type="Pfam" id="PF01656">
    <property type="entry name" value="CbiA"/>
    <property type="match status" value="1"/>
</dbReference>
<dbReference type="Proteomes" id="UP001157733">
    <property type="component" value="Chromosome"/>
</dbReference>
<protein>
    <submittedName>
        <fullName evidence="2">Chromosome partitioning protein</fullName>
    </submittedName>
</protein>
<dbReference type="SUPFAM" id="SSF52540">
    <property type="entry name" value="P-loop containing nucleoside triphosphate hydrolases"/>
    <property type="match status" value="1"/>
</dbReference>
<dbReference type="PANTHER" id="PTHR13696">
    <property type="entry name" value="P-LOOP CONTAINING NUCLEOSIDE TRIPHOSPHATE HYDROLASE"/>
    <property type="match status" value="1"/>
</dbReference>
<proteinExistence type="predicted"/>
<dbReference type="PIRSF" id="PIRSF009320">
    <property type="entry name" value="Nuc_binding_HP_1000"/>
    <property type="match status" value="1"/>
</dbReference>
<feature type="domain" description="CobQ/CobB/MinD/ParA nucleotide binding" evidence="1">
    <location>
        <begin position="4"/>
        <end position="179"/>
    </location>
</feature>
<evidence type="ECO:0000259" key="1">
    <source>
        <dbReference type="Pfam" id="PF01656"/>
    </source>
</evidence>
<dbReference type="Gene3D" id="3.40.50.300">
    <property type="entry name" value="P-loop containing nucleotide triphosphate hydrolases"/>
    <property type="match status" value="1"/>
</dbReference>
<dbReference type="InterPro" id="IPR002586">
    <property type="entry name" value="CobQ/CobB/MinD/ParA_Nub-bd_dom"/>
</dbReference>
<dbReference type="PANTHER" id="PTHR13696:SF96">
    <property type="entry name" value="COBQ_COBB_MIND_PARA NUCLEOTIDE BINDING DOMAIN-CONTAINING PROTEIN"/>
    <property type="match status" value="1"/>
</dbReference>
<name>A0ABM9HBD3_9BACT</name>
<keyword evidence="3" id="KW-1185">Reference proteome</keyword>